<feature type="region of interest" description="Disordered" evidence="7">
    <location>
        <begin position="1625"/>
        <end position="1648"/>
    </location>
</feature>
<proteinExistence type="inferred from homology"/>
<feature type="region of interest" description="Disordered" evidence="7">
    <location>
        <begin position="1847"/>
        <end position="1868"/>
    </location>
</feature>
<dbReference type="GO" id="GO:0005876">
    <property type="term" value="C:spindle microtubule"/>
    <property type="evidence" value="ECO:0007669"/>
    <property type="project" value="TreeGrafter"/>
</dbReference>
<accession>A0A835SP07</accession>
<feature type="compositionally biased region" description="Gly residues" evidence="7">
    <location>
        <begin position="2227"/>
        <end position="2236"/>
    </location>
</feature>
<dbReference type="GO" id="GO:0005524">
    <property type="term" value="F:ATP binding"/>
    <property type="evidence" value="ECO:0007669"/>
    <property type="project" value="UniProtKB-UniRule"/>
</dbReference>
<feature type="coiled-coil region" evidence="6">
    <location>
        <begin position="640"/>
        <end position="695"/>
    </location>
</feature>
<dbReference type="EMBL" id="JAEHOC010000068">
    <property type="protein sequence ID" value="KAG2424185.1"/>
    <property type="molecule type" value="Genomic_DNA"/>
</dbReference>
<feature type="compositionally biased region" description="Low complexity" evidence="7">
    <location>
        <begin position="2165"/>
        <end position="2182"/>
    </location>
</feature>
<dbReference type="Gene3D" id="3.40.850.10">
    <property type="entry name" value="Kinesin motor domain"/>
    <property type="match status" value="2"/>
</dbReference>
<dbReference type="SUPFAM" id="SSF52540">
    <property type="entry name" value="P-loop containing nucleoside triphosphate hydrolases"/>
    <property type="match status" value="1"/>
</dbReference>
<feature type="compositionally biased region" description="Acidic residues" evidence="7">
    <location>
        <begin position="1139"/>
        <end position="1155"/>
    </location>
</feature>
<comment type="subcellular location">
    <subcellularLocation>
        <location evidence="1">Cytoplasm</location>
        <location evidence="1">Cytoskeleton</location>
    </subcellularLocation>
</comment>
<dbReference type="InterPro" id="IPR001752">
    <property type="entry name" value="Kinesin_motor_dom"/>
</dbReference>
<keyword evidence="6" id="KW-0175">Coiled coil</keyword>
<dbReference type="InterPro" id="IPR036961">
    <property type="entry name" value="Kinesin_motor_dom_sf"/>
</dbReference>
<dbReference type="GO" id="GO:0008017">
    <property type="term" value="F:microtubule binding"/>
    <property type="evidence" value="ECO:0007669"/>
    <property type="project" value="InterPro"/>
</dbReference>
<feature type="compositionally biased region" description="Low complexity" evidence="7">
    <location>
        <begin position="1466"/>
        <end position="1475"/>
    </location>
</feature>
<evidence type="ECO:0000256" key="4">
    <source>
        <dbReference type="ARBA" id="ARBA00023212"/>
    </source>
</evidence>
<evidence type="ECO:0000256" key="6">
    <source>
        <dbReference type="SAM" id="Coils"/>
    </source>
</evidence>
<feature type="coiled-coil region" evidence="6">
    <location>
        <begin position="2031"/>
        <end position="2084"/>
    </location>
</feature>
<dbReference type="PANTHER" id="PTHR47970:SF9">
    <property type="entry name" value="KINESIN-LIKE PROTEIN KIN-5D"/>
    <property type="match status" value="1"/>
</dbReference>
<dbReference type="GO" id="GO:0007018">
    <property type="term" value="P:microtubule-based movement"/>
    <property type="evidence" value="ECO:0007669"/>
    <property type="project" value="InterPro"/>
</dbReference>
<evidence type="ECO:0000256" key="7">
    <source>
        <dbReference type="SAM" id="MobiDB-lite"/>
    </source>
</evidence>
<dbReference type="GO" id="GO:0072686">
    <property type="term" value="C:mitotic spindle"/>
    <property type="evidence" value="ECO:0007669"/>
    <property type="project" value="TreeGrafter"/>
</dbReference>
<feature type="compositionally biased region" description="Low complexity" evidence="7">
    <location>
        <begin position="1207"/>
        <end position="1241"/>
    </location>
</feature>
<evidence type="ECO:0000256" key="3">
    <source>
        <dbReference type="ARBA" id="ARBA00023175"/>
    </source>
</evidence>
<organism evidence="9 10">
    <name type="scientific">Chlamydomonas incerta</name>
    <dbReference type="NCBI Taxonomy" id="51695"/>
    <lineage>
        <taxon>Eukaryota</taxon>
        <taxon>Viridiplantae</taxon>
        <taxon>Chlorophyta</taxon>
        <taxon>core chlorophytes</taxon>
        <taxon>Chlorophyceae</taxon>
        <taxon>CS clade</taxon>
        <taxon>Chlamydomonadales</taxon>
        <taxon>Chlamydomonadaceae</taxon>
        <taxon>Chlamydomonas</taxon>
    </lineage>
</organism>
<evidence type="ECO:0000256" key="2">
    <source>
        <dbReference type="ARBA" id="ARBA00022490"/>
    </source>
</evidence>
<evidence type="ECO:0000313" key="10">
    <source>
        <dbReference type="Proteomes" id="UP000650467"/>
    </source>
</evidence>
<feature type="compositionally biased region" description="Gly residues" evidence="7">
    <location>
        <begin position="2183"/>
        <end position="2192"/>
    </location>
</feature>
<evidence type="ECO:0000256" key="5">
    <source>
        <dbReference type="PROSITE-ProRule" id="PRU00283"/>
    </source>
</evidence>
<feature type="compositionally biased region" description="Basic and acidic residues" evidence="7">
    <location>
        <begin position="2376"/>
        <end position="2388"/>
    </location>
</feature>
<feature type="compositionally biased region" description="Low complexity" evidence="7">
    <location>
        <begin position="1120"/>
        <end position="1138"/>
    </location>
</feature>
<comment type="similarity">
    <text evidence="5">Belongs to the TRAFAC class myosin-kinesin ATPase superfamily. Kinesin family.</text>
</comment>
<feature type="compositionally biased region" description="Low complexity" evidence="7">
    <location>
        <begin position="266"/>
        <end position="291"/>
    </location>
</feature>
<keyword evidence="3 5" id="KW-0505">Motor protein</keyword>
<dbReference type="GO" id="GO:0051231">
    <property type="term" value="P:spindle elongation"/>
    <property type="evidence" value="ECO:0007669"/>
    <property type="project" value="TreeGrafter"/>
</dbReference>
<evidence type="ECO:0000313" key="9">
    <source>
        <dbReference type="EMBL" id="KAG2424185.1"/>
    </source>
</evidence>
<evidence type="ECO:0000259" key="8">
    <source>
        <dbReference type="PROSITE" id="PS50067"/>
    </source>
</evidence>
<evidence type="ECO:0000256" key="1">
    <source>
        <dbReference type="ARBA" id="ARBA00004245"/>
    </source>
</evidence>
<dbReference type="OrthoDB" id="3176171at2759"/>
<feature type="compositionally biased region" description="Low complexity" evidence="7">
    <location>
        <begin position="2281"/>
        <end position="2290"/>
    </location>
</feature>
<feature type="coiled-coil region" evidence="6">
    <location>
        <begin position="816"/>
        <end position="843"/>
    </location>
</feature>
<feature type="region of interest" description="Disordered" evidence="7">
    <location>
        <begin position="1466"/>
        <end position="1501"/>
    </location>
</feature>
<feature type="compositionally biased region" description="Low complexity" evidence="7">
    <location>
        <begin position="420"/>
        <end position="445"/>
    </location>
</feature>
<dbReference type="PANTHER" id="PTHR47970">
    <property type="entry name" value="KINESIN-LIKE PROTEIN KIF11"/>
    <property type="match status" value="1"/>
</dbReference>
<feature type="region of interest" description="Disordered" evidence="7">
    <location>
        <begin position="266"/>
        <end position="299"/>
    </location>
</feature>
<feature type="domain" description="Kinesin motor" evidence="8">
    <location>
        <begin position="27"/>
        <end position="572"/>
    </location>
</feature>
<keyword evidence="4" id="KW-0206">Cytoskeleton</keyword>
<dbReference type="GO" id="GO:0090307">
    <property type="term" value="P:mitotic spindle assembly"/>
    <property type="evidence" value="ECO:0007669"/>
    <property type="project" value="TreeGrafter"/>
</dbReference>
<feature type="compositionally biased region" description="Low complexity" evidence="7">
    <location>
        <begin position="1677"/>
        <end position="1691"/>
    </location>
</feature>
<feature type="region of interest" description="Disordered" evidence="7">
    <location>
        <begin position="753"/>
        <end position="773"/>
    </location>
</feature>
<feature type="compositionally biased region" description="Low complexity" evidence="7">
    <location>
        <begin position="1484"/>
        <end position="1495"/>
    </location>
</feature>
<comment type="caution">
    <text evidence="9">The sequence shown here is derived from an EMBL/GenBank/DDBJ whole genome shotgun (WGS) entry which is preliminary data.</text>
</comment>
<feature type="compositionally biased region" description="Gly residues" evidence="7">
    <location>
        <begin position="137"/>
        <end position="149"/>
    </location>
</feature>
<feature type="region of interest" description="Disordered" evidence="7">
    <location>
        <begin position="2091"/>
        <end position="2110"/>
    </location>
</feature>
<feature type="region of interest" description="Disordered" evidence="7">
    <location>
        <begin position="420"/>
        <end position="461"/>
    </location>
</feature>
<keyword evidence="5" id="KW-0067">ATP-binding</keyword>
<name>A0A835SP07_CHLIN</name>
<dbReference type="PROSITE" id="PS50067">
    <property type="entry name" value="KINESIN_MOTOR_2"/>
    <property type="match status" value="1"/>
</dbReference>
<feature type="compositionally biased region" description="Pro residues" evidence="7">
    <location>
        <begin position="190"/>
        <end position="202"/>
    </location>
</feature>
<dbReference type="Pfam" id="PF00225">
    <property type="entry name" value="Kinesin"/>
    <property type="match status" value="2"/>
</dbReference>
<feature type="region of interest" description="Disordered" evidence="7">
    <location>
        <begin position="976"/>
        <end position="1031"/>
    </location>
</feature>
<feature type="region of interest" description="Disordered" evidence="7">
    <location>
        <begin position="2274"/>
        <end position="2302"/>
    </location>
</feature>
<keyword evidence="10" id="KW-1185">Reference proteome</keyword>
<reference evidence="9" key="1">
    <citation type="journal article" date="2020" name="bioRxiv">
        <title>Comparative genomics of Chlamydomonas.</title>
        <authorList>
            <person name="Craig R.J."/>
            <person name="Hasan A.R."/>
            <person name="Ness R.W."/>
            <person name="Keightley P.D."/>
        </authorList>
    </citation>
    <scope>NUCLEOTIDE SEQUENCE</scope>
    <source>
        <strain evidence="9">SAG 7.73</strain>
    </source>
</reference>
<feature type="compositionally biased region" description="Low complexity" evidence="7">
    <location>
        <begin position="1847"/>
        <end position="1858"/>
    </location>
</feature>
<feature type="region of interest" description="Disordered" evidence="7">
    <location>
        <begin position="2144"/>
        <end position="2239"/>
    </location>
</feature>
<feature type="compositionally biased region" description="Low complexity" evidence="7">
    <location>
        <begin position="1169"/>
        <end position="1186"/>
    </location>
</feature>
<feature type="region of interest" description="Disordered" evidence="7">
    <location>
        <begin position="1045"/>
        <end position="1268"/>
    </location>
</feature>
<feature type="compositionally biased region" description="Low complexity" evidence="7">
    <location>
        <begin position="1289"/>
        <end position="1309"/>
    </location>
</feature>
<dbReference type="InterPro" id="IPR027417">
    <property type="entry name" value="P-loop_NTPase"/>
</dbReference>
<dbReference type="GO" id="GO:0008574">
    <property type="term" value="F:plus-end-directed microtubule motor activity"/>
    <property type="evidence" value="ECO:0007669"/>
    <property type="project" value="TreeGrafter"/>
</dbReference>
<feature type="binding site" evidence="5">
    <location>
        <begin position="106"/>
        <end position="113"/>
    </location>
    <ligand>
        <name>ATP</name>
        <dbReference type="ChEBI" id="CHEBI:30616"/>
    </ligand>
</feature>
<feature type="region of interest" description="Disordered" evidence="7">
    <location>
        <begin position="1726"/>
        <end position="1797"/>
    </location>
</feature>
<feature type="region of interest" description="Disordered" evidence="7">
    <location>
        <begin position="2352"/>
        <end position="2388"/>
    </location>
</feature>
<feature type="region of interest" description="Disordered" evidence="7">
    <location>
        <begin position="1663"/>
        <end position="1707"/>
    </location>
</feature>
<feature type="compositionally biased region" description="Gly residues" evidence="7">
    <location>
        <begin position="1013"/>
        <end position="1022"/>
    </location>
</feature>
<keyword evidence="5" id="KW-0547">Nucleotide-binding</keyword>
<feature type="region of interest" description="Disordered" evidence="7">
    <location>
        <begin position="136"/>
        <end position="249"/>
    </location>
</feature>
<feature type="compositionally biased region" description="Low complexity" evidence="7">
    <location>
        <begin position="1754"/>
        <end position="1771"/>
    </location>
</feature>
<gene>
    <name evidence="9" type="ORF">HXX76_014718</name>
</gene>
<feature type="compositionally biased region" description="Gly residues" evidence="7">
    <location>
        <begin position="2093"/>
        <end position="2105"/>
    </location>
</feature>
<dbReference type="Proteomes" id="UP000650467">
    <property type="component" value="Unassembled WGS sequence"/>
</dbReference>
<dbReference type="InterPro" id="IPR047149">
    <property type="entry name" value="KIF11-like"/>
</dbReference>
<keyword evidence="2" id="KW-0963">Cytoplasm</keyword>
<feature type="compositionally biased region" description="Gly residues" evidence="7">
    <location>
        <begin position="446"/>
        <end position="460"/>
    </location>
</feature>
<sequence length="2388" mass="240132">MEPSLASTTQLIDGLWRQGSSDPASETIKIIPKIRPSTTPSQPDVVQCIAHKELALTTAGGRQQVHWAFSFVASPHMRQSTFFKVAGRPMADHLLAGYNAAILAYGQTGSGKTHTMMGHLPHLQRALQQAAAAAAAAGGGSGSGSGAGGATLPVDAQAQPTSPTCTTPPPPPGTAGRQLGRSRPRSGIPTPSPEPQPTPTPGPGGRTPPCRMTPSRIPLPPPLQRATPGRSPAPALAGRTPGGGGATAAQAVAAAARNAAGGMDAGALTGARNSSDPNNNSGNSGPSNSGPNDGGASGGTQYLVKVSMLQIYQEVVTDLLSDSTRAIARGTTCHLPSSPQALCSARAPAGLSGLQLRESLKDGVTVVGLTELVVGSAAEALALLRHGAAQRVVAETASNPVSSRSHCIFTLQLEAREPLGTTGPQQQQQQQGAEEVAAAGAAAAAAGGGDPSYPPGGGGAVRVRRSRMQLVDLAGCERTQKGADIASARQREANAINRSLSTLTLVISRLAASRGPAGAGPVPYRDSKLTFLLQDCLGGNAKTLIIANLNPSPGCAKETEMTVGFALRARNVRNRAVVNVDRVEDAAALRRECARLQRELGLFRALQAEDGAPQSLEQLSAWRDQAAARQAEGATALRLNAQLAAALEAQTAAADRLSAELVALREQGDAQRLEMSAMEASLEQAEDELEAYRQRPTPEQLAAVAAERDEAVAAAAAAAGRLAELAAAHELLQAQLEAALVMGTLGRQVVETAEQEEGDEDKEGLQIEESGGAGVVEDTSAAEAGAGAGGEPVALDSLRRQVSGLMAERRRQAGREAALEAAYAQLEAAHAALLQQLQAQSQQQQAQALPQALRGFGGTVTAGRGSSGGGGVLPTVEEDEVCCYDAGYGGGGAGAGVGGVQAMQSLLAAYASPGGSAALSPHGAAASGCSSGGGGGGAFLTRLFGGGQDTEGEGWGEEGAEVEFGAEAGCEGWAQGSGRLSAARPTGSGGGGGGSSLRRCTRSFGGAARSASRGGGGGGAEFGGTPLSLSQGSLVRTNPLFMHEGEGESVEEGEVDSGQCRDEGADAAATPGAGGGAVGRRPVVLLGPWARRGTRSSAGGPADSDSLAYELPLPPPPGASTPLLEALWRQQQQQGLVQEEGEDAEEEEAERGDDEVASRFGFDSARVGPQQQQQQPLVQQQPLAQPLRERQLNAVPAPDAGADPWAKAKAQQQQADLTPCSRPAPGPVAAGSPGRRPAGASDIAPHRDPQPHAAADLTPCSSSQRPEGTAAGADVLCAAGALSPAAGAAAAPAWGSPSHSRRSCGSSSHLRLQLHSPLRAGAMDENAPPATAAYAAQVGWASPASATTAAGAAAAAFMWSPSSTSRQRSGSALGFLAAGSAVLVGSPPSHAAAAAAAATPGRRSARGTPRRLAPADGGAGPSGVADSALLLLSSPGTLCRNPAAARCHALLSSPAVRAAAAAAAGFSPSASPAGGARRDGSSSGGSSRRGSPAAATVATAGSTQRLRRQVEVLGEDLELLTAEVARRLASEAALRRQLEEAKMEGAAVASQWEDVLVLNSEMAEGLAERDQRLARFEELLGTLYVQMKSIARQQGLGLDPGQDLDLHLVGLPPAACGAALQSPVSAAGSASRRRSRRAAGGGPGATPLQQSLAAAAAPWSFVTPGRPDASQPYRDWAAASPSPGSAAAALTPGGGGGGGSWSCRPPPGSVAAQGLVALIARMRDSLAKRQEQQSPGGGDEGVGRSAELSSPVRSASCGSAGAHAGAPRAAGQSPRECRSDDRSSGAQSSGGGEAHSGGEALSELLGVSSSDVAAWRAALGARDAAIAQLQAELEAAQEALEAQHYAAQQQQQQGQGQQQEEEAEGELQQRVAALEAELDRQQAAAAAAAVEAAALQQQLQVAAAEALQAGAAAGERLRAAEDGLALAQRAQAARREAEGEAERLRRAAAAAEAEVAALRQAAAEAAAAATAARGAERVAQHGEDKLRERHRVLEVQYLRRGEELAELRRQLEAGAQGGRGEVEAMRAQALAAQVEAAAARQAEELARMQAAADAAARQAAEERMQAAEAAAAAAEAACAHLRQRALQAQAAASGGGGGGSAGGFGAQQEGAEAPMHGWAAAAGGGGFAAAPPQPHQQQPYCHYYQYGALPGGPPPPHRPSGGGASSDAGSEGPAGSWGWESAAGGGGGGGGPPASARSRRTAGRNTSRYANRYGGAPTSPGAPSVVTGGGGPGGNRGTWVQRFLHRRPAAAGSSSSYGAAAGLLGGSGSGMISPRSGYLLQPHPAAAEPGAPAPPPQPQYTHQYAQRYQQSGGGAGGAAAAAGGRPQQVAVIWTPSRRRPAIAGILVRQVDWVPPGTQGRPGRPARLSGRQKTRVSAREKNGVKDGSA</sequence>
<feature type="compositionally biased region" description="Low complexity" evidence="7">
    <location>
        <begin position="1002"/>
        <end position="1012"/>
    </location>
</feature>
<feature type="compositionally biased region" description="Acidic residues" evidence="7">
    <location>
        <begin position="753"/>
        <end position="762"/>
    </location>
</feature>
<feature type="region of interest" description="Disordered" evidence="7">
    <location>
        <begin position="1289"/>
        <end position="1310"/>
    </location>
</feature>
<feature type="region of interest" description="Disordered" evidence="7">
    <location>
        <begin position="1394"/>
        <end position="1420"/>
    </location>
</feature>
<protein>
    <recommendedName>
        <fullName evidence="8">Kinesin motor domain-containing protein</fullName>
    </recommendedName>
</protein>
<dbReference type="SMART" id="SM00129">
    <property type="entry name" value="KISc"/>
    <property type="match status" value="1"/>
</dbReference>